<dbReference type="RefSeq" id="WP_206782616.1">
    <property type="nucleotide sequence ID" value="NZ_CM125968.1"/>
</dbReference>
<feature type="transmembrane region" description="Helical" evidence="1">
    <location>
        <begin position="42"/>
        <end position="60"/>
    </location>
</feature>
<organism evidence="2 3">
    <name type="scientific">Priestia flexa</name>
    <dbReference type="NCBI Taxonomy" id="86664"/>
    <lineage>
        <taxon>Bacteria</taxon>
        <taxon>Bacillati</taxon>
        <taxon>Bacillota</taxon>
        <taxon>Bacilli</taxon>
        <taxon>Bacillales</taxon>
        <taxon>Bacillaceae</taxon>
        <taxon>Priestia</taxon>
    </lineage>
</organism>
<evidence type="ECO:0000313" key="2">
    <source>
        <dbReference type="EMBL" id="MBN8252055.1"/>
    </source>
</evidence>
<keyword evidence="1" id="KW-0812">Transmembrane</keyword>
<feature type="transmembrane region" description="Helical" evidence="1">
    <location>
        <begin position="67"/>
        <end position="89"/>
    </location>
</feature>
<dbReference type="Proteomes" id="UP000664578">
    <property type="component" value="Unassembled WGS sequence"/>
</dbReference>
<reference evidence="2" key="1">
    <citation type="submission" date="2020-12" db="EMBL/GenBank/DDBJ databases">
        <title>PHA producing bacteria isolated from mangrove.</title>
        <authorList>
            <person name="Zheng W."/>
            <person name="Yu S."/>
            <person name="Huang Y."/>
        </authorList>
    </citation>
    <scope>NUCLEOTIDE SEQUENCE</scope>
    <source>
        <strain evidence="2">GN22-4</strain>
    </source>
</reference>
<proteinExistence type="predicted"/>
<comment type="caution">
    <text evidence="2">The sequence shown here is derived from an EMBL/GenBank/DDBJ whole genome shotgun (WGS) entry which is preliminary data.</text>
</comment>
<keyword evidence="1" id="KW-0472">Membrane</keyword>
<accession>A0A8I1MGP6</accession>
<protein>
    <submittedName>
        <fullName evidence="2">Uncharacterized protein</fullName>
    </submittedName>
</protein>
<feature type="transmembrane region" description="Helical" evidence="1">
    <location>
        <begin position="19"/>
        <end position="36"/>
    </location>
</feature>
<sequence length="90" mass="9893">MASENVTKLIIQQPQRNRVATLSLFFGVLGFLLGIIPVIGWLAVPVLLLSFILGLVGLLGKVNKVAAFSGIMLSTLMIAYKLWFVQFFLL</sequence>
<evidence type="ECO:0000313" key="3">
    <source>
        <dbReference type="Proteomes" id="UP000664578"/>
    </source>
</evidence>
<name>A0A8I1MGP6_9BACI</name>
<keyword evidence="1" id="KW-1133">Transmembrane helix</keyword>
<dbReference type="EMBL" id="JAEMWV010000005">
    <property type="protein sequence ID" value="MBN8252055.1"/>
    <property type="molecule type" value="Genomic_DNA"/>
</dbReference>
<evidence type="ECO:0000256" key="1">
    <source>
        <dbReference type="SAM" id="Phobius"/>
    </source>
</evidence>
<dbReference type="AlphaFoldDB" id="A0A8I1MGP6"/>
<gene>
    <name evidence="2" type="ORF">JF537_10750</name>
</gene>